<dbReference type="GeneID" id="25276706"/>
<dbReference type="InterPro" id="IPR045865">
    <property type="entry name" value="ACT-like_dom_sf"/>
</dbReference>
<sequence>MTPPAIGETSLTALLATLNLALCPTTYVFLTIPATAQASSIPKALLDTAILTFREAEGLTLIAPQDIASLHQHHQITSQYPCRMITCAVHSSLEAVGFLAVLTRALADSGISCNPVSGYFHDHLFVPVGKEEEAVSVLEGLVRDAKKASGEGGS</sequence>
<dbReference type="GO" id="GO:0046394">
    <property type="term" value="P:carboxylic acid biosynthetic process"/>
    <property type="evidence" value="ECO:0007669"/>
    <property type="project" value="UniProtKB-ARBA"/>
</dbReference>
<evidence type="ECO:0000259" key="1">
    <source>
        <dbReference type="Pfam" id="PF10000"/>
    </source>
</evidence>
<dbReference type="PANTHER" id="PTHR39199:SF1">
    <property type="entry name" value="BLR5128 PROTEIN"/>
    <property type="match status" value="1"/>
</dbReference>
<keyword evidence="3" id="KW-1185">Reference proteome</keyword>
<dbReference type="Gene3D" id="3.30.2130.10">
    <property type="entry name" value="VC0802-like"/>
    <property type="match status" value="1"/>
</dbReference>
<dbReference type="VEuPathDB" id="FungiDB:A1O9_01760"/>
<comment type="caution">
    <text evidence="2">The sequence shown here is derived from an EMBL/GenBank/DDBJ whole genome shotgun (WGS) entry which is preliminary data.</text>
</comment>
<dbReference type="EMBL" id="AMGV01000001">
    <property type="protein sequence ID" value="KEF63782.1"/>
    <property type="molecule type" value="Genomic_DNA"/>
</dbReference>
<dbReference type="RefSeq" id="XP_013266372.1">
    <property type="nucleotide sequence ID" value="XM_013410918.1"/>
</dbReference>
<evidence type="ECO:0000313" key="2">
    <source>
        <dbReference type="EMBL" id="KEF63782.1"/>
    </source>
</evidence>
<organism evidence="2 3">
    <name type="scientific">Exophiala aquamarina CBS 119918</name>
    <dbReference type="NCBI Taxonomy" id="1182545"/>
    <lineage>
        <taxon>Eukaryota</taxon>
        <taxon>Fungi</taxon>
        <taxon>Dikarya</taxon>
        <taxon>Ascomycota</taxon>
        <taxon>Pezizomycotina</taxon>
        <taxon>Eurotiomycetes</taxon>
        <taxon>Chaetothyriomycetidae</taxon>
        <taxon>Chaetothyriales</taxon>
        <taxon>Herpotrichiellaceae</taxon>
        <taxon>Exophiala</taxon>
    </lineage>
</organism>
<evidence type="ECO:0000313" key="3">
    <source>
        <dbReference type="Proteomes" id="UP000027920"/>
    </source>
</evidence>
<dbReference type="HOGENOM" id="CLU_113369_0_0_1"/>
<dbReference type="PANTHER" id="PTHR39199">
    <property type="entry name" value="BLR5128 PROTEIN"/>
    <property type="match status" value="1"/>
</dbReference>
<name>A0A072PVQ0_9EURO</name>
<protein>
    <recommendedName>
        <fullName evidence="1">DUF2241 domain-containing protein</fullName>
    </recommendedName>
</protein>
<dbReference type="OrthoDB" id="10064407at2759"/>
<dbReference type="Proteomes" id="UP000027920">
    <property type="component" value="Unassembled WGS sequence"/>
</dbReference>
<proteinExistence type="predicted"/>
<dbReference type="STRING" id="1182545.A0A072PVQ0"/>
<dbReference type="Pfam" id="PF10000">
    <property type="entry name" value="ACT_3"/>
    <property type="match status" value="1"/>
</dbReference>
<dbReference type="AlphaFoldDB" id="A0A072PVQ0"/>
<feature type="domain" description="DUF2241" evidence="1">
    <location>
        <begin position="7"/>
        <end position="83"/>
    </location>
</feature>
<dbReference type="SUPFAM" id="SSF55021">
    <property type="entry name" value="ACT-like"/>
    <property type="match status" value="2"/>
</dbReference>
<dbReference type="GO" id="GO:0006520">
    <property type="term" value="P:amino acid metabolic process"/>
    <property type="evidence" value="ECO:0007669"/>
    <property type="project" value="UniProtKB-ARBA"/>
</dbReference>
<dbReference type="InterPro" id="IPR018717">
    <property type="entry name" value="DUF2241"/>
</dbReference>
<reference evidence="2 3" key="1">
    <citation type="submission" date="2013-03" db="EMBL/GenBank/DDBJ databases">
        <title>The Genome Sequence of Exophiala aquamarina CBS 119918.</title>
        <authorList>
            <consortium name="The Broad Institute Genomics Platform"/>
            <person name="Cuomo C."/>
            <person name="de Hoog S."/>
            <person name="Gorbushina A."/>
            <person name="Walker B."/>
            <person name="Young S.K."/>
            <person name="Zeng Q."/>
            <person name="Gargeya S."/>
            <person name="Fitzgerald M."/>
            <person name="Haas B."/>
            <person name="Abouelleil A."/>
            <person name="Allen A.W."/>
            <person name="Alvarado L."/>
            <person name="Arachchi H.M."/>
            <person name="Berlin A.M."/>
            <person name="Chapman S.B."/>
            <person name="Gainer-Dewar J."/>
            <person name="Goldberg J."/>
            <person name="Griggs A."/>
            <person name="Gujja S."/>
            <person name="Hansen M."/>
            <person name="Howarth C."/>
            <person name="Imamovic A."/>
            <person name="Ireland A."/>
            <person name="Larimer J."/>
            <person name="McCowan C."/>
            <person name="Murphy C."/>
            <person name="Pearson M."/>
            <person name="Poon T.W."/>
            <person name="Priest M."/>
            <person name="Roberts A."/>
            <person name="Saif S."/>
            <person name="Shea T."/>
            <person name="Sisk P."/>
            <person name="Sykes S."/>
            <person name="Wortman J."/>
            <person name="Nusbaum C."/>
            <person name="Birren B."/>
        </authorList>
    </citation>
    <scope>NUCLEOTIDE SEQUENCE [LARGE SCALE GENOMIC DNA]</scope>
    <source>
        <strain evidence="2 3">CBS 119918</strain>
    </source>
</reference>
<accession>A0A072PVQ0</accession>
<gene>
    <name evidence="2" type="ORF">A1O9_01760</name>
</gene>